<evidence type="ECO:0000256" key="3">
    <source>
        <dbReference type="ARBA" id="ARBA00011738"/>
    </source>
</evidence>
<dbReference type="PIRSF" id="PIRSF003107">
    <property type="entry name" value="PhoU"/>
    <property type="match status" value="1"/>
</dbReference>
<dbReference type="GO" id="GO:0030643">
    <property type="term" value="P:intracellular phosphate ion homeostasis"/>
    <property type="evidence" value="ECO:0007669"/>
    <property type="project" value="InterPro"/>
</dbReference>
<proteinExistence type="inferred from homology"/>
<reference evidence="10 11" key="1">
    <citation type="journal article" date="2010" name="Stand. Genomic Sci.">
        <title>Complete genome sequence of Haliangium ochraceum type strain (SMP-2).</title>
        <authorList>
            <consortium name="US DOE Joint Genome Institute (JGI-PGF)"/>
            <person name="Ivanova N."/>
            <person name="Daum C."/>
            <person name="Lang E."/>
            <person name="Abt B."/>
            <person name="Kopitz M."/>
            <person name="Saunders E."/>
            <person name="Lapidus A."/>
            <person name="Lucas S."/>
            <person name="Glavina Del Rio T."/>
            <person name="Nolan M."/>
            <person name="Tice H."/>
            <person name="Copeland A."/>
            <person name="Cheng J.F."/>
            <person name="Chen F."/>
            <person name="Bruce D."/>
            <person name="Goodwin L."/>
            <person name="Pitluck S."/>
            <person name="Mavromatis K."/>
            <person name="Pati A."/>
            <person name="Mikhailova N."/>
            <person name="Chen A."/>
            <person name="Palaniappan K."/>
            <person name="Land M."/>
            <person name="Hauser L."/>
            <person name="Chang Y.J."/>
            <person name="Jeffries C.D."/>
            <person name="Detter J.C."/>
            <person name="Brettin T."/>
            <person name="Rohde M."/>
            <person name="Goker M."/>
            <person name="Bristow J."/>
            <person name="Markowitz V."/>
            <person name="Eisen J.A."/>
            <person name="Hugenholtz P."/>
            <person name="Kyrpides N.C."/>
            <person name="Klenk H.P."/>
        </authorList>
    </citation>
    <scope>NUCLEOTIDE SEQUENCE [LARGE SCALE GENOMIC DNA]</scope>
    <source>
        <strain evidence="11">DSM 14365 / CIP 107738 / JCM 11303 / AJ 13395 / SMP-2</strain>
    </source>
</reference>
<sequence>MTISKIHTDREYEAELRGVRERLLRMAGMVEHMIADAGRAVVEGNVELAQRTLELDEEVDRLEVDTDEVCLLILAKRQPVASDLRMITLAMKMVTDLERIGDLAVNICERTMALRSEPRPDMADKMVKMSELAQGMIREAIDAFVNRDSDRARQVFKNDEFVDDLYREIAQDVQNTMHDEPEYVQRGVHLSAVAKFLERIADHGTNLAELVIFMVEGKDIRHKPYD</sequence>
<feature type="domain" description="PhoU" evidence="9">
    <location>
        <begin position="127"/>
        <end position="211"/>
    </location>
</feature>
<comment type="subunit">
    <text evidence="3 8">Homodimer.</text>
</comment>
<evidence type="ECO:0000256" key="6">
    <source>
        <dbReference type="ARBA" id="ARBA00022592"/>
    </source>
</evidence>
<evidence type="ECO:0000256" key="4">
    <source>
        <dbReference type="ARBA" id="ARBA00022448"/>
    </source>
</evidence>
<dbReference type="HOGENOM" id="CLU_078518_3_0_7"/>
<dbReference type="KEGG" id="hoh:Hoch_4578"/>
<evidence type="ECO:0000313" key="10">
    <source>
        <dbReference type="EMBL" id="ACY17069.1"/>
    </source>
</evidence>
<dbReference type="Pfam" id="PF01895">
    <property type="entry name" value="PhoU"/>
    <property type="match status" value="2"/>
</dbReference>
<dbReference type="GO" id="GO:0005737">
    <property type="term" value="C:cytoplasm"/>
    <property type="evidence" value="ECO:0007669"/>
    <property type="project" value="UniProtKB-SubCell"/>
</dbReference>
<keyword evidence="4 8" id="KW-0813">Transport</keyword>
<dbReference type="PANTHER" id="PTHR42930:SF3">
    <property type="entry name" value="PHOSPHATE-SPECIFIC TRANSPORT SYSTEM ACCESSORY PROTEIN PHOU"/>
    <property type="match status" value="1"/>
</dbReference>
<comment type="subcellular location">
    <subcellularLocation>
        <location evidence="1 8">Cytoplasm</location>
    </subcellularLocation>
</comment>
<dbReference type="eggNOG" id="COG0704">
    <property type="taxonomic scope" value="Bacteria"/>
</dbReference>
<organism evidence="10 11">
    <name type="scientific">Haliangium ochraceum (strain DSM 14365 / JCM 11303 / SMP-2)</name>
    <dbReference type="NCBI Taxonomy" id="502025"/>
    <lineage>
        <taxon>Bacteria</taxon>
        <taxon>Pseudomonadati</taxon>
        <taxon>Myxococcota</taxon>
        <taxon>Polyangia</taxon>
        <taxon>Haliangiales</taxon>
        <taxon>Kofleriaceae</taxon>
        <taxon>Haliangium</taxon>
    </lineage>
</organism>
<keyword evidence="5 8" id="KW-0963">Cytoplasm</keyword>
<dbReference type="InterPro" id="IPR026022">
    <property type="entry name" value="PhoU_dom"/>
</dbReference>
<dbReference type="Proteomes" id="UP000001880">
    <property type="component" value="Chromosome"/>
</dbReference>
<dbReference type="InterPro" id="IPR028366">
    <property type="entry name" value="PhoU"/>
</dbReference>
<dbReference type="GO" id="GO:0045936">
    <property type="term" value="P:negative regulation of phosphate metabolic process"/>
    <property type="evidence" value="ECO:0007669"/>
    <property type="project" value="InterPro"/>
</dbReference>
<dbReference type="RefSeq" id="WP_012829667.1">
    <property type="nucleotide sequence ID" value="NC_013440.1"/>
</dbReference>
<evidence type="ECO:0000313" key="11">
    <source>
        <dbReference type="Proteomes" id="UP000001880"/>
    </source>
</evidence>
<comment type="similarity">
    <text evidence="2 8">Belongs to the PhoU family.</text>
</comment>
<keyword evidence="6 8" id="KW-0592">Phosphate transport</keyword>
<dbReference type="InterPro" id="IPR038078">
    <property type="entry name" value="PhoU-like_sf"/>
</dbReference>
<evidence type="ECO:0000256" key="2">
    <source>
        <dbReference type="ARBA" id="ARBA00008107"/>
    </source>
</evidence>
<evidence type="ECO:0000256" key="5">
    <source>
        <dbReference type="ARBA" id="ARBA00022490"/>
    </source>
</evidence>
<name>D0LQ32_HALO1</name>
<dbReference type="Gene3D" id="1.20.58.220">
    <property type="entry name" value="Phosphate transport system protein phou homolog 2, domain 2"/>
    <property type="match status" value="2"/>
</dbReference>
<evidence type="ECO:0000256" key="1">
    <source>
        <dbReference type="ARBA" id="ARBA00004496"/>
    </source>
</evidence>
<dbReference type="OrthoDB" id="9814256at2"/>
<accession>D0LQ32</accession>
<feature type="domain" description="PhoU" evidence="9">
    <location>
        <begin position="23"/>
        <end position="111"/>
    </location>
</feature>
<evidence type="ECO:0000256" key="8">
    <source>
        <dbReference type="PIRNR" id="PIRNR003107"/>
    </source>
</evidence>
<dbReference type="AlphaFoldDB" id="D0LQ32"/>
<evidence type="ECO:0000256" key="7">
    <source>
        <dbReference type="ARBA" id="ARBA00056181"/>
    </source>
</evidence>
<protein>
    <recommendedName>
        <fullName evidence="8">Phosphate-specific transport system accessory protein PhoU</fullName>
    </recommendedName>
</protein>
<dbReference type="EMBL" id="CP001804">
    <property type="protein sequence ID" value="ACY17069.1"/>
    <property type="molecule type" value="Genomic_DNA"/>
</dbReference>
<dbReference type="GO" id="GO:0006817">
    <property type="term" value="P:phosphate ion transport"/>
    <property type="evidence" value="ECO:0007669"/>
    <property type="project" value="UniProtKB-KW"/>
</dbReference>
<dbReference type="NCBIfam" id="TIGR02135">
    <property type="entry name" value="phoU_full"/>
    <property type="match status" value="1"/>
</dbReference>
<dbReference type="SUPFAM" id="SSF109755">
    <property type="entry name" value="PhoU-like"/>
    <property type="match status" value="1"/>
</dbReference>
<dbReference type="STRING" id="502025.Hoch_4578"/>
<evidence type="ECO:0000259" key="9">
    <source>
        <dbReference type="Pfam" id="PF01895"/>
    </source>
</evidence>
<keyword evidence="11" id="KW-1185">Reference proteome</keyword>
<dbReference type="FunFam" id="1.20.58.220:FF:000004">
    <property type="entry name" value="Phosphate-specific transport system accessory protein PhoU"/>
    <property type="match status" value="1"/>
</dbReference>
<comment type="function">
    <text evidence="7 8">Plays a role in the regulation of phosphate uptake.</text>
</comment>
<gene>
    <name evidence="10" type="ordered locus">Hoch_4578</name>
</gene>
<dbReference type="PANTHER" id="PTHR42930">
    <property type="entry name" value="PHOSPHATE-SPECIFIC TRANSPORT SYSTEM ACCESSORY PROTEIN PHOU"/>
    <property type="match status" value="1"/>
</dbReference>